<feature type="compositionally biased region" description="Basic and acidic residues" evidence="1">
    <location>
        <begin position="227"/>
        <end position="242"/>
    </location>
</feature>
<evidence type="ECO:0000313" key="3">
    <source>
        <dbReference type="Proteomes" id="UP000652761"/>
    </source>
</evidence>
<sequence length="291" mass="30798">MLSLSPPATRLQRRPNCSLHRPTPTTAHLLFVFGPSSSLSPQRRRAGAPNSSKTADSSSPPWPSATSPTQPAPGPVNHHQLPFAICTGCRHGWGMFSCDTGECGYQFACGGVGAQMSMDLEEGRVIFVTHRERTRGSATEITEERGRVAENITQSDIGCKVRRVEGAFDRNSMACACATLKYPARRNFSSTSSPPSRGDTPHGQILHGEPADSLRVLVASQQHDHCDFVRGRSGGGDHGREEVEGDEGEDEDLRAAFTLKAVGAAAVAGPAGEAREGRAGGDGRSPRAAAG</sequence>
<evidence type="ECO:0000313" key="2">
    <source>
        <dbReference type="EMBL" id="MQM21079.1"/>
    </source>
</evidence>
<feature type="compositionally biased region" description="Acidic residues" evidence="1">
    <location>
        <begin position="243"/>
        <end position="252"/>
    </location>
</feature>
<gene>
    <name evidence="2" type="ORF">Taro_054111</name>
</gene>
<protein>
    <submittedName>
        <fullName evidence="2">Uncharacterized protein</fullName>
    </submittedName>
</protein>
<feature type="region of interest" description="Disordered" evidence="1">
    <location>
        <begin position="36"/>
        <end position="76"/>
    </location>
</feature>
<evidence type="ECO:0000256" key="1">
    <source>
        <dbReference type="SAM" id="MobiDB-lite"/>
    </source>
</evidence>
<comment type="caution">
    <text evidence="2">The sequence shown here is derived from an EMBL/GenBank/DDBJ whole genome shotgun (WGS) entry which is preliminary data.</text>
</comment>
<feature type="compositionally biased region" description="Low complexity" evidence="1">
    <location>
        <begin position="54"/>
        <end position="69"/>
    </location>
</feature>
<proteinExistence type="predicted"/>
<name>A0A843XN15_COLES</name>
<feature type="region of interest" description="Disordered" evidence="1">
    <location>
        <begin position="227"/>
        <end position="252"/>
    </location>
</feature>
<feature type="compositionally biased region" description="Basic and acidic residues" evidence="1">
    <location>
        <begin position="273"/>
        <end position="285"/>
    </location>
</feature>
<dbReference type="AlphaFoldDB" id="A0A843XN15"/>
<dbReference type="EMBL" id="NMUH01010575">
    <property type="protein sequence ID" value="MQM21079.1"/>
    <property type="molecule type" value="Genomic_DNA"/>
</dbReference>
<keyword evidence="3" id="KW-1185">Reference proteome</keyword>
<dbReference type="Proteomes" id="UP000652761">
    <property type="component" value="Unassembled WGS sequence"/>
</dbReference>
<reference evidence="2" key="1">
    <citation type="submission" date="2017-07" db="EMBL/GenBank/DDBJ databases">
        <title>Taro Niue Genome Assembly and Annotation.</title>
        <authorList>
            <person name="Atibalentja N."/>
            <person name="Keating K."/>
            <person name="Fields C.J."/>
        </authorList>
    </citation>
    <scope>NUCLEOTIDE SEQUENCE</scope>
    <source>
        <strain evidence="2">Niue_2</strain>
        <tissue evidence="2">Leaf</tissue>
    </source>
</reference>
<feature type="region of interest" description="Disordered" evidence="1">
    <location>
        <begin position="1"/>
        <end position="22"/>
    </location>
</feature>
<organism evidence="2 3">
    <name type="scientific">Colocasia esculenta</name>
    <name type="common">Wild taro</name>
    <name type="synonym">Arum esculentum</name>
    <dbReference type="NCBI Taxonomy" id="4460"/>
    <lineage>
        <taxon>Eukaryota</taxon>
        <taxon>Viridiplantae</taxon>
        <taxon>Streptophyta</taxon>
        <taxon>Embryophyta</taxon>
        <taxon>Tracheophyta</taxon>
        <taxon>Spermatophyta</taxon>
        <taxon>Magnoliopsida</taxon>
        <taxon>Liliopsida</taxon>
        <taxon>Araceae</taxon>
        <taxon>Aroideae</taxon>
        <taxon>Colocasieae</taxon>
        <taxon>Colocasia</taxon>
    </lineage>
</organism>
<feature type="region of interest" description="Disordered" evidence="1">
    <location>
        <begin position="265"/>
        <end position="291"/>
    </location>
</feature>
<accession>A0A843XN15</accession>
<feature type="region of interest" description="Disordered" evidence="1">
    <location>
        <begin position="186"/>
        <end position="207"/>
    </location>
</feature>